<dbReference type="RefSeq" id="WP_108633378.1">
    <property type="nucleotide sequence ID" value="NZ_QCXX01000002.1"/>
</dbReference>
<comment type="caution">
    <text evidence="1">The sequence shown here is derived from an EMBL/GenBank/DDBJ whole genome shotgun (WGS) entry which is preliminary data.</text>
</comment>
<evidence type="ECO:0000313" key="2">
    <source>
        <dbReference type="Proteomes" id="UP000250831"/>
    </source>
</evidence>
<keyword evidence="2" id="KW-1185">Reference proteome</keyword>
<protein>
    <submittedName>
        <fullName evidence="1">Uncharacterized protein</fullName>
    </submittedName>
</protein>
<reference evidence="1 2" key="1">
    <citation type="submission" date="2018-04" db="EMBL/GenBank/DDBJ databases">
        <title>Sphingobacterium sp. M46 Genome.</title>
        <authorList>
            <person name="Cheng J."/>
            <person name="Li Y."/>
        </authorList>
    </citation>
    <scope>NUCLEOTIDE SEQUENCE [LARGE SCALE GENOMIC DNA]</scope>
    <source>
        <strain evidence="1 2">M46</strain>
    </source>
</reference>
<name>A0A363NW62_9SPHI</name>
<organism evidence="1 2">
    <name type="scientific">Sphingobacterium athyrii</name>
    <dbReference type="NCBI Taxonomy" id="2152717"/>
    <lineage>
        <taxon>Bacteria</taxon>
        <taxon>Pseudomonadati</taxon>
        <taxon>Bacteroidota</taxon>
        <taxon>Sphingobacteriia</taxon>
        <taxon>Sphingobacteriales</taxon>
        <taxon>Sphingobacteriaceae</taxon>
        <taxon>Sphingobacterium</taxon>
    </lineage>
</organism>
<dbReference type="EMBL" id="QCXX01000002">
    <property type="protein sequence ID" value="PUV25046.1"/>
    <property type="molecule type" value="Genomic_DNA"/>
</dbReference>
<evidence type="ECO:0000313" key="1">
    <source>
        <dbReference type="EMBL" id="PUV25046.1"/>
    </source>
</evidence>
<accession>A0A363NW62</accession>
<gene>
    <name evidence="1" type="ORF">DCO56_08885</name>
</gene>
<dbReference type="AlphaFoldDB" id="A0A363NW62"/>
<proteinExistence type="predicted"/>
<dbReference type="OrthoDB" id="696332at2"/>
<sequence length="334" mass="38983">MNTLKQSELIALLGLSSTDPKIVQFFERYALGKLPKTITANQSTKTIIYKPLNISFWFKYDIKNDHFQPPISTSNDSGKFVAYLCSIMFTHVDHSSKHPDSKPKDFWDVLPLPEAPHEEVERLMGKPTYENEVEKAYAMSEGTENIITIKYTQSSKGNAFYSSWIAIRQQSEIISRDFFNRSHEFENFPFLRLGHTAIIKWLFDNQLLLIDKDLYKKGLKPDSEEILDFVEQHLNNHLWKNQLADVEYLSSFLYNITTNRKLTDPEGNPVSFYFRDIILSALNKKDAFERLSEENYEVVDRFLNDIVFDEDLYKKVSGLLTQKLKLFESWKTIG</sequence>
<dbReference type="Proteomes" id="UP000250831">
    <property type="component" value="Unassembled WGS sequence"/>
</dbReference>